<keyword evidence="2" id="KW-0597">Phosphoprotein</keyword>
<protein>
    <submittedName>
        <fullName evidence="7">Two-component system sensor histidine kinase YesM</fullName>
    </submittedName>
</protein>
<evidence type="ECO:0000313" key="7">
    <source>
        <dbReference type="EMBL" id="PPK79554.1"/>
    </source>
</evidence>
<dbReference type="GO" id="GO:0016020">
    <property type="term" value="C:membrane"/>
    <property type="evidence" value="ECO:0007669"/>
    <property type="project" value="UniProtKB-SubCell"/>
</dbReference>
<keyword evidence="5" id="KW-0812">Transmembrane</keyword>
<dbReference type="Gene3D" id="3.30.565.10">
    <property type="entry name" value="Histidine kinase-like ATPase, C-terminal domain"/>
    <property type="match status" value="1"/>
</dbReference>
<dbReference type="Pfam" id="PF06580">
    <property type="entry name" value="His_kinase"/>
    <property type="match status" value="1"/>
</dbReference>
<dbReference type="InterPro" id="IPR003660">
    <property type="entry name" value="HAMP_dom"/>
</dbReference>
<dbReference type="AlphaFoldDB" id="A0A2S6HPP7"/>
<dbReference type="GO" id="GO:0000155">
    <property type="term" value="F:phosphorelay sensor kinase activity"/>
    <property type="evidence" value="ECO:0007669"/>
    <property type="project" value="InterPro"/>
</dbReference>
<dbReference type="Proteomes" id="UP000237749">
    <property type="component" value="Unassembled WGS sequence"/>
</dbReference>
<sequence>MKKVSLKKKLIRLFWATSTIPILVLSFYYFYNISVTLKKNTQELTSVSLMQMDNNLTIRLKSYEDLLFQIYTNDDVVAWVDRLDQKQNASVAKNQLRRYLRGLLNTKEYIKSITIITPKGLSITYNQLSASTYENSWMNSFSLTQEELYGKVSSDNQTHIFPTEYGTRFANEDYYLLHLAHRIIDYRNLNRENGIVIVSLDKEFLQSVCKVQAQDQEKSFNFIIDEAGRIIAYRQPEKIGKVLYGKGTSLDSKVEACKKFIREENLYEERYTSVWLYHDDSLGWDLVNVMDQGSLMKNLNNQIYLIIALSLLLLMVTVLLTLGVLDRLVDSVKMVVASMQKAREGDLKVRVETDKKMPVEIETIAVQFNDMLEKLETALKKEKKAGQMQRQAELKAMEAQINPHFLYNTLDTINWMAIDQDEFDISNAINSLATILRYAIADSSGEVFVRDEIDWLKKYIYLQQFRLKNNFTCSINVDPDVMDLRIHKLLLQPFVENSILHGFEGTKNNHVLEVSMCREGKELRILIRDNGKGMERHKLELIRRGIFGESDAASHIGMENAITRLQMYYGDDVKIEINSIEGSGTEVVLRIPT</sequence>
<reference evidence="7 8" key="1">
    <citation type="submission" date="2018-02" db="EMBL/GenBank/DDBJ databases">
        <title>Genomic Encyclopedia of Archaeal and Bacterial Type Strains, Phase II (KMG-II): from individual species to whole genera.</title>
        <authorList>
            <person name="Goeker M."/>
        </authorList>
    </citation>
    <scope>NUCLEOTIDE SEQUENCE [LARGE SCALE GENOMIC DNA]</scope>
    <source>
        <strain evidence="7 8">DSM 3808</strain>
    </source>
</reference>
<dbReference type="Gene3D" id="6.10.340.10">
    <property type="match status" value="1"/>
</dbReference>
<gene>
    <name evidence="7" type="ORF">BXY41_10932</name>
</gene>
<dbReference type="PROSITE" id="PS50885">
    <property type="entry name" value="HAMP"/>
    <property type="match status" value="1"/>
</dbReference>
<organism evidence="7 8">
    <name type="scientific">Lacrimispora xylanisolvens</name>
    <dbReference type="NCBI Taxonomy" id="384636"/>
    <lineage>
        <taxon>Bacteria</taxon>
        <taxon>Bacillati</taxon>
        <taxon>Bacillota</taxon>
        <taxon>Clostridia</taxon>
        <taxon>Lachnospirales</taxon>
        <taxon>Lachnospiraceae</taxon>
        <taxon>Lacrimispora</taxon>
    </lineage>
</organism>
<feature type="transmembrane region" description="Helical" evidence="5">
    <location>
        <begin position="12"/>
        <end position="31"/>
    </location>
</feature>
<keyword evidence="5" id="KW-1133">Transmembrane helix</keyword>
<evidence type="ECO:0000256" key="3">
    <source>
        <dbReference type="ARBA" id="ARBA00022679"/>
    </source>
</evidence>
<dbReference type="InterPro" id="IPR010559">
    <property type="entry name" value="Sig_transdc_His_kin_internal"/>
</dbReference>
<dbReference type="PANTHER" id="PTHR34220:SF7">
    <property type="entry name" value="SENSOR HISTIDINE KINASE YPDA"/>
    <property type="match status" value="1"/>
</dbReference>
<keyword evidence="5" id="KW-0472">Membrane</keyword>
<evidence type="ECO:0000256" key="2">
    <source>
        <dbReference type="ARBA" id="ARBA00022553"/>
    </source>
</evidence>
<name>A0A2S6HPP7_9FIRM</name>
<evidence type="ECO:0000256" key="5">
    <source>
        <dbReference type="SAM" id="Phobius"/>
    </source>
</evidence>
<dbReference type="InterPro" id="IPR003594">
    <property type="entry name" value="HATPase_dom"/>
</dbReference>
<dbReference type="Pfam" id="PF02518">
    <property type="entry name" value="HATPase_c"/>
    <property type="match status" value="1"/>
</dbReference>
<keyword evidence="3" id="KW-0808">Transferase</keyword>
<dbReference type="InterPro" id="IPR036890">
    <property type="entry name" value="HATPase_C_sf"/>
</dbReference>
<keyword evidence="4 7" id="KW-0418">Kinase</keyword>
<dbReference type="PANTHER" id="PTHR34220">
    <property type="entry name" value="SENSOR HISTIDINE KINASE YPDA"/>
    <property type="match status" value="1"/>
</dbReference>
<proteinExistence type="predicted"/>
<dbReference type="SMART" id="SM00304">
    <property type="entry name" value="HAMP"/>
    <property type="match status" value="1"/>
</dbReference>
<dbReference type="EMBL" id="PTJA01000009">
    <property type="protein sequence ID" value="PPK79554.1"/>
    <property type="molecule type" value="Genomic_DNA"/>
</dbReference>
<accession>A0A2S6HPP7</accession>
<dbReference type="InterPro" id="IPR050640">
    <property type="entry name" value="Bact_2-comp_sensor_kinase"/>
</dbReference>
<feature type="transmembrane region" description="Helical" evidence="5">
    <location>
        <begin position="303"/>
        <end position="325"/>
    </location>
</feature>
<feature type="domain" description="HAMP" evidence="6">
    <location>
        <begin position="326"/>
        <end position="380"/>
    </location>
</feature>
<dbReference type="OrthoDB" id="9792992at2"/>
<keyword evidence="8" id="KW-1185">Reference proteome</keyword>
<evidence type="ECO:0000259" key="6">
    <source>
        <dbReference type="PROSITE" id="PS50885"/>
    </source>
</evidence>
<comment type="subcellular location">
    <subcellularLocation>
        <location evidence="1">Membrane</location>
    </subcellularLocation>
</comment>
<evidence type="ECO:0000256" key="4">
    <source>
        <dbReference type="ARBA" id="ARBA00022777"/>
    </source>
</evidence>
<comment type="caution">
    <text evidence="7">The sequence shown here is derived from an EMBL/GenBank/DDBJ whole genome shotgun (WGS) entry which is preliminary data.</text>
</comment>
<dbReference type="RefSeq" id="WP_104437980.1">
    <property type="nucleotide sequence ID" value="NZ_PTJA01000009.1"/>
</dbReference>
<evidence type="ECO:0000313" key="8">
    <source>
        <dbReference type="Proteomes" id="UP000237749"/>
    </source>
</evidence>
<evidence type="ECO:0000256" key="1">
    <source>
        <dbReference type="ARBA" id="ARBA00004370"/>
    </source>
</evidence>
<dbReference type="SUPFAM" id="SSF55874">
    <property type="entry name" value="ATPase domain of HSP90 chaperone/DNA topoisomerase II/histidine kinase"/>
    <property type="match status" value="1"/>
</dbReference>
<dbReference type="CDD" id="cd06225">
    <property type="entry name" value="HAMP"/>
    <property type="match status" value="1"/>
</dbReference>